<evidence type="ECO:0000313" key="14">
    <source>
        <dbReference type="Proteomes" id="UP001378592"/>
    </source>
</evidence>
<keyword evidence="6 9" id="KW-0505">Motor protein</keyword>
<dbReference type="InterPro" id="IPR001752">
    <property type="entry name" value="Kinesin_motor_dom"/>
</dbReference>
<dbReference type="GO" id="GO:0007018">
    <property type="term" value="P:microtubule-based movement"/>
    <property type="evidence" value="ECO:0007669"/>
    <property type="project" value="InterPro"/>
</dbReference>
<evidence type="ECO:0000256" key="9">
    <source>
        <dbReference type="PROSITE-ProRule" id="PRU00283"/>
    </source>
</evidence>
<feature type="region of interest" description="Disordered" evidence="11">
    <location>
        <begin position="872"/>
        <end position="900"/>
    </location>
</feature>
<dbReference type="InterPro" id="IPR027417">
    <property type="entry name" value="P-loop_NTPase"/>
</dbReference>
<evidence type="ECO:0000256" key="11">
    <source>
        <dbReference type="SAM" id="MobiDB-lite"/>
    </source>
</evidence>
<dbReference type="AlphaFoldDB" id="A0AAN9WD40"/>
<evidence type="ECO:0000256" key="1">
    <source>
        <dbReference type="ARBA" id="ARBA00004245"/>
    </source>
</evidence>
<evidence type="ECO:0000256" key="3">
    <source>
        <dbReference type="ARBA" id="ARBA00022741"/>
    </source>
</evidence>
<comment type="subcellular location">
    <subcellularLocation>
        <location evidence="1">Cytoplasm</location>
        <location evidence="1">Cytoskeleton</location>
    </subcellularLocation>
</comment>
<keyword evidence="7" id="KW-0963">Cytoplasm</keyword>
<feature type="domain" description="Kinesin motor" evidence="12">
    <location>
        <begin position="36"/>
        <end position="372"/>
    </location>
</feature>
<feature type="region of interest" description="Disordered" evidence="11">
    <location>
        <begin position="801"/>
        <end position="827"/>
    </location>
</feature>
<dbReference type="SUPFAM" id="SSF52540">
    <property type="entry name" value="P-loop containing nucleoside triphosphate hydrolases"/>
    <property type="match status" value="1"/>
</dbReference>
<reference evidence="13 14" key="1">
    <citation type="submission" date="2024-03" db="EMBL/GenBank/DDBJ databases">
        <title>The genome assembly and annotation of the cricket Gryllus longicercus Weissman &amp; Gray.</title>
        <authorList>
            <person name="Szrajer S."/>
            <person name="Gray D."/>
            <person name="Ylla G."/>
        </authorList>
    </citation>
    <scope>NUCLEOTIDE SEQUENCE [LARGE SCALE GENOMIC DNA]</scope>
    <source>
        <strain evidence="13">DAG 2021-001</strain>
        <tissue evidence="13">Whole body minus gut</tissue>
    </source>
</reference>
<dbReference type="PRINTS" id="PR00380">
    <property type="entry name" value="KINESINHEAVY"/>
</dbReference>
<accession>A0AAN9WD40</accession>
<evidence type="ECO:0000256" key="5">
    <source>
        <dbReference type="ARBA" id="ARBA00023054"/>
    </source>
</evidence>
<keyword evidence="5 10" id="KW-0175">Coiled coil</keyword>
<feature type="compositionally biased region" description="Polar residues" evidence="11">
    <location>
        <begin position="805"/>
        <end position="827"/>
    </location>
</feature>
<dbReference type="GO" id="GO:0005874">
    <property type="term" value="C:microtubule"/>
    <property type="evidence" value="ECO:0007669"/>
    <property type="project" value="UniProtKB-KW"/>
</dbReference>
<dbReference type="GO" id="GO:0003777">
    <property type="term" value="F:microtubule motor activity"/>
    <property type="evidence" value="ECO:0007669"/>
    <property type="project" value="InterPro"/>
</dbReference>
<dbReference type="PROSITE" id="PS50067">
    <property type="entry name" value="KINESIN_MOTOR_2"/>
    <property type="match status" value="1"/>
</dbReference>
<dbReference type="InterPro" id="IPR027640">
    <property type="entry name" value="Kinesin-like_fam"/>
</dbReference>
<evidence type="ECO:0000256" key="7">
    <source>
        <dbReference type="ARBA" id="ARBA00023212"/>
    </source>
</evidence>
<feature type="binding site" evidence="9">
    <location>
        <begin position="137"/>
        <end position="144"/>
    </location>
    <ligand>
        <name>ATP</name>
        <dbReference type="ChEBI" id="CHEBI:30616"/>
    </ligand>
</feature>
<keyword evidence="2" id="KW-0493">Microtubule</keyword>
<keyword evidence="4 9" id="KW-0067">ATP-binding</keyword>
<dbReference type="EMBL" id="JAZDUA010000041">
    <property type="protein sequence ID" value="KAK7871329.1"/>
    <property type="molecule type" value="Genomic_DNA"/>
</dbReference>
<keyword evidence="7" id="KW-0206">Cytoskeleton</keyword>
<dbReference type="InterPro" id="IPR019821">
    <property type="entry name" value="Kinesin_motor_CS"/>
</dbReference>
<evidence type="ECO:0000256" key="2">
    <source>
        <dbReference type="ARBA" id="ARBA00022701"/>
    </source>
</evidence>
<evidence type="ECO:0000313" key="13">
    <source>
        <dbReference type="EMBL" id="KAK7871329.1"/>
    </source>
</evidence>
<evidence type="ECO:0000256" key="4">
    <source>
        <dbReference type="ARBA" id="ARBA00022840"/>
    </source>
</evidence>
<dbReference type="PROSITE" id="PS00411">
    <property type="entry name" value="KINESIN_MOTOR_1"/>
    <property type="match status" value="1"/>
</dbReference>
<dbReference type="GO" id="GO:0008017">
    <property type="term" value="F:microtubule binding"/>
    <property type="evidence" value="ECO:0007669"/>
    <property type="project" value="InterPro"/>
</dbReference>
<proteinExistence type="inferred from homology"/>
<comment type="similarity">
    <text evidence="8">Belongs to the TRAFAC class myosin-kinesin ATPase superfamily. Kinesin family. KIN-8 subfamily.</text>
</comment>
<feature type="compositionally biased region" description="Polar residues" evidence="11">
    <location>
        <begin position="883"/>
        <end position="900"/>
    </location>
</feature>
<evidence type="ECO:0000259" key="12">
    <source>
        <dbReference type="PROSITE" id="PS50067"/>
    </source>
</evidence>
<dbReference type="InterPro" id="IPR036961">
    <property type="entry name" value="Kinesin_motor_dom_sf"/>
</dbReference>
<dbReference type="PANTHER" id="PTHR47968">
    <property type="entry name" value="CENTROMERE PROTEIN E"/>
    <property type="match status" value="1"/>
</dbReference>
<keyword evidence="3 9" id="KW-0547">Nucleotide-binding</keyword>
<evidence type="ECO:0000256" key="6">
    <source>
        <dbReference type="ARBA" id="ARBA00023175"/>
    </source>
</evidence>
<sequence>MWSRKRMSVTYTPRSLKRPTSLFKRRISTVEKPSSNINVVVRVRPPNDKDSTTRQVVQVLDENCLVFDPKEDEGDFYVGGLKQLNRDMLKKRYKNMEFQFDKVFDQDSNNQEVFEGTTQNLISSLLDGFNCSVFVYGATGAGKTYTMLGNKETPGIAFLTMVELYKKMEEKSDHNFDLKISYLEVYNEMVKDLICPSGPLHLRDDGKDGTIISGIKTHRIESAEELFKMLEFGNRNRTQHPTDSNAESSRSHAVFQVHLCITHKLSVETKIAKLTMIDLAGSERGAATGGKGVRFSEGSNINKSLLALGNCVDALAEGHKHIPYRNSKLTRILKDSLGGNCKTVMIVNVAPSSIAYEETFNTLNYATRAKKISNRVRRNLMNVDMSVAQYKKVIEELKQRNLDLENEIQSLKEGKINQSDRKGFDSESCPDIAKGRQVLQCLYELEGKYRKELLMYQVKMKTTDWRIYQKQVISERFQIFEYMLGEGKSQSRVDDSIAKLKIQRKVYKEKVKSIQKLLKEKKNLREVALKDIKAKGLMEELQKDIDHFSGKMKENDFEMQVKYYKDLLLKQQHEMTNSDRIITQICKSMDYYYSVLNGSGKVTDQMKEEYLSLVQQLSGIKGVSWEDEPCEYTMLQKVMDLSFVSDDSRAECSPQKCDLGAKVVPEDVSFKNSACVSSPVKDASPPGDNYRVPSTPSVGLCRIAEYLSPDGDDCENVSPCKEQNPIQKAIPSLESCSKADFNKTFSVDPFLDCEDCIAKSVTRLETVHEETPNSVVSKHKVSSSAFNTTFDSQTSECVNEEKTPENCSESSPNTLSLNTTFTKDTPSPGLSSNAICVNSSGKKDLSHSIQTCSSSVIKPKPQMIRSNLPKIRSASSSRRVVMSTGSCRKPSTTGFGRQPVTNSTVKDKLQVQPDKFNIRPGATIKIQYNVLSDKNKIVPKVPVSKSNSGLKNGSLQERNTLRTQLKENRTIETLKRNSPLTSPRVRADILMTNEFRLAPVITQDKKICL</sequence>
<dbReference type="Pfam" id="PF00225">
    <property type="entry name" value="Kinesin"/>
    <property type="match status" value="1"/>
</dbReference>
<protein>
    <recommendedName>
        <fullName evidence="12">Kinesin motor domain-containing protein</fullName>
    </recommendedName>
</protein>
<dbReference type="PANTHER" id="PTHR47968:SF65">
    <property type="entry name" value="KINESIN MOTOR DOMAIN-CONTAINING PROTEIN"/>
    <property type="match status" value="1"/>
</dbReference>
<gene>
    <name evidence="13" type="ORF">R5R35_007590</name>
</gene>
<evidence type="ECO:0000256" key="10">
    <source>
        <dbReference type="SAM" id="Coils"/>
    </source>
</evidence>
<feature type="coiled-coil region" evidence="10">
    <location>
        <begin position="380"/>
        <end position="414"/>
    </location>
</feature>
<dbReference type="SMART" id="SM00129">
    <property type="entry name" value="KISc"/>
    <property type="match status" value="1"/>
</dbReference>
<evidence type="ECO:0000256" key="8">
    <source>
        <dbReference type="ARBA" id="ARBA00060769"/>
    </source>
</evidence>
<keyword evidence="14" id="KW-1185">Reference proteome</keyword>
<dbReference type="FunFam" id="3.40.850.10:FF:000054">
    <property type="entry name" value="Kinesin-like protein"/>
    <property type="match status" value="1"/>
</dbReference>
<dbReference type="Gene3D" id="3.40.850.10">
    <property type="entry name" value="Kinesin motor domain"/>
    <property type="match status" value="1"/>
</dbReference>
<dbReference type="Proteomes" id="UP001378592">
    <property type="component" value="Unassembled WGS sequence"/>
</dbReference>
<feature type="coiled-coil region" evidence="10">
    <location>
        <begin position="497"/>
        <end position="527"/>
    </location>
</feature>
<dbReference type="GO" id="GO:0005524">
    <property type="term" value="F:ATP binding"/>
    <property type="evidence" value="ECO:0007669"/>
    <property type="project" value="UniProtKB-UniRule"/>
</dbReference>
<name>A0AAN9WD40_9ORTH</name>
<comment type="caution">
    <text evidence="13">The sequence shown here is derived from an EMBL/GenBank/DDBJ whole genome shotgun (WGS) entry which is preliminary data.</text>
</comment>
<organism evidence="13 14">
    <name type="scientific">Gryllus longicercus</name>
    <dbReference type="NCBI Taxonomy" id="2509291"/>
    <lineage>
        <taxon>Eukaryota</taxon>
        <taxon>Metazoa</taxon>
        <taxon>Ecdysozoa</taxon>
        <taxon>Arthropoda</taxon>
        <taxon>Hexapoda</taxon>
        <taxon>Insecta</taxon>
        <taxon>Pterygota</taxon>
        <taxon>Neoptera</taxon>
        <taxon>Polyneoptera</taxon>
        <taxon>Orthoptera</taxon>
        <taxon>Ensifera</taxon>
        <taxon>Gryllidea</taxon>
        <taxon>Grylloidea</taxon>
        <taxon>Gryllidae</taxon>
        <taxon>Gryllinae</taxon>
        <taxon>Gryllus</taxon>
    </lineage>
</organism>